<dbReference type="EMBL" id="VCHE01000042">
    <property type="protein sequence ID" value="KAB2574531.1"/>
    <property type="molecule type" value="Genomic_DNA"/>
</dbReference>
<dbReference type="Pfam" id="PF00773">
    <property type="entry name" value="RNB"/>
    <property type="match status" value="1"/>
</dbReference>
<protein>
    <submittedName>
        <fullName evidence="2">Mitochondrial protein cyt-4</fullName>
    </submittedName>
</protein>
<dbReference type="InterPro" id="IPR050180">
    <property type="entry name" value="RNR_Ribonuclease"/>
</dbReference>
<dbReference type="InterPro" id="IPR012340">
    <property type="entry name" value="NA-bd_OB-fold"/>
</dbReference>
<dbReference type="GO" id="GO:0006402">
    <property type="term" value="P:mRNA catabolic process"/>
    <property type="evidence" value="ECO:0007669"/>
    <property type="project" value="TreeGrafter"/>
</dbReference>
<comment type="caution">
    <text evidence="2">The sequence shown here is derived from an EMBL/GenBank/DDBJ whole genome shotgun (WGS) entry which is preliminary data.</text>
</comment>
<dbReference type="Pfam" id="PF25522">
    <property type="entry name" value="OB_cyt-4"/>
    <property type="match status" value="1"/>
</dbReference>
<dbReference type="InterPro" id="IPR056625">
    <property type="entry name" value="SH3_CYT4"/>
</dbReference>
<dbReference type="InterPro" id="IPR057912">
    <property type="entry name" value="OB_CYT4_C"/>
</dbReference>
<dbReference type="PANTHER" id="PTHR23355:SF65">
    <property type="entry name" value="EXORIBONUCLEASE CYT-4, PUTATIVE (AFU_ORTHOLOGUE AFUA_7G01550)-RELATED"/>
    <property type="match status" value="1"/>
</dbReference>
<dbReference type="Pfam" id="PF23216">
    <property type="entry name" value="WHD_CYT4"/>
    <property type="match status" value="1"/>
</dbReference>
<accession>A0A5N5DA61</accession>
<dbReference type="GO" id="GO:0000175">
    <property type="term" value="F:3'-5'-RNA exonuclease activity"/>
    <property type="evidence" value="ECO:0007669"/>
    <property type="project" value="TreeGrafter"/>
</dbReference>
<dbReference type="SMART" id="SM00955">
    <property type="entry name" value="RNB"/>
    <property type="match status" value="1"/>
</dbReference>
<dbReference type="GO" id="GO:0000932">
    <property type="term" value="C:P-body"/>
    <property type="evidence" value="ECO:0007669"/>
    <property type="project" value="TreeGrafter"/>
</dbReference>
<proteinExistence type="predicted"/>
<dbReference type="InterPro" id="IPR001900">
    <property type="entry name" value="RNase_II/R"/>
</dbReference>
<dbReference type="AlphaFoldDB" id="A0A5N5DA61"/>
<dbReference type="Proteomes" id="UP000325902">
    <property type="component" value="Unassembled WGS sequence"/>
</dbReference>
<dbReference type="OrthoDB" id="2285229at2759"/>
<dbReference type="InterPro" id="IPR056624">
    <property type="entry name" value="WH_CYT4"/>
</dbReference>
<dbReference type="SUPFAM" id="SSF50249">
    <property type="entry name" value="Nucleic acid-binding proteins"/>
    <property type="match status" value="1"/>
</dbReference>
<evidence type="ECO:0000259" key="1">
    <source>
        <dbReference type="SMART" id="SM00955"/>
    </source>
</evidence>
<keyword evidence="3" id="KW-1185">Reference proteome</keyword>
<organism evidence="2 3">
    <name type="scientific">Lasiodiplodia theobromae</name>
    <dbReference type="NCBI Taxonomy" id="45133"/>
    <lineage>
        <taxon>Eukaryota</taxon>
        <taxon>Fungi</taxon>
        <taxon>Dikarya</taxon>
        <taxon>Ascomycota</taxon>
        <taxon>Pezizomycotina</taxon>
        <taxon>Dothideomycetes</taxon>
        <taxon>Dothideomycetes incertae sedis</taxon>
        <taxon>Botryosphaeriales</taxon>
        <taxon>Botryosphaeriaceae</taxon>
        <taxon>Lasiodiplodia</taxon>
    </lineage>
</organism>
<evidence type="ECO:0000313" key="2">
    <source>
        <dbReference type="EMBL" id="KAB2574531.1"/>
    </source>
</evidence>
<dbReference type="GO" id="GO:0003723">
    <property type="term" value="F:RNA binding"/>
    <property type="evidence" value="ECO:0007669"/>
    <property type="project" value="InterPro"/>
</dbReference>
<name>A0A5N5DA61_9PEZI</name>
<evidence type="ECO:0000313" key="3">
    <source>
        <dbReference type="Proteomes" id="UP000325902"/>
    </source>
</evidence>
<sequence>MTTIEYLRRWQEQYGTPNKELLDELGIEAYSTGLTENMNRLGSPNDLRDIKLRDEDEDSRSTAAFLDPEDTIDEDLVDRMLKVGDLVEISFLGDREPIIAVFIAQYGQQGQFYSMQGKWFHRTAKQILFSVSSFIDPKELEPIIRFLPKGEVSEELLDTMQTLDVNAPREIAAPVLKRLKDFTDEADAAYRRNASILDRAHEILAHPTDLRFGTLQKITENLLKIKNPPITIKYAVRKALLRQNLAFQLDRRSHRQTGVFQIMPVELKTRTELAVEWIRQFQDEFARRATQKAEPGHAPQFLNRTDEKKKETEGAANVRRFVQKCRKLIDQSRSMRDFTPHGRVGISKVRNEITTSTNAMQDFHSLEFTEADAVLIRFIESWCISNITHASTRVGALPPVVLRALDRYKDEELDPRAGFTFLQEIGVIPPHENRTKFDPHLLLPTASHSRQLEEMYTALVKMGEGRRSVKLRDWMEDYRVDWGALPVFCIDSATAEEIDDGVSIENIADSEDCWVHVHIANPTAFLPKEHLIAKMAAHLTESIYMPERTYSMLPKWVSDERLSLGKDRPCLTISTRLNAKGEVVDDKIQSGFIRNFVPITPQTLHRVVDESGAKAAEANPDKILVVGGTVPSLPQRKMTEAHELSDSEKEDLRKLHKLALARQARRTEAGGIFWNQNYPDMSVYHDHSNAGLPWSHPSRRVARFTEGDPVIQMVATPTESWFQPGGTGSDLMVREMMLLAGEVGALWCHKRKIPTIYRGTMARPDMISIHEYREKYILPTLDESGNPPAKIAFNYLPHAGSSVTSMRRLPHQVLGVKQYTKLTSPLRRYGDMLMHWQIESALRREAKIGGSLADSPRADYDASFLAFKRSDVKAIMNRLAPRERLISKTKRASQSFWLSQLFFRAFYYGEAKLPDTFEVIVYSIGADSYERVAVLWQDMSFDLDMDYPKVEQAQVGDRWEVRIVAIDTYNRRVRAEPLRLISREVLPDWIDF</sequence>
<feature type="domain" description="RNB" evidence="1">
    <location>
        <begin position="479"/>
        <end position="844"/>
    </location>
</feature>
<gene>
    <name evidence="2" type="primary">cyt-4</name>
    <name evidence="2" type="ORF">DBV05_g6805</name>
</gene>
<reference evidence="2 3" key="1">
    <citation type="journal article" date="2019" name="Sci. Rep.">
        <title>A multi-omics analysis of the grapevine pathogen Lasiodiplodia theobromae reveals that temperature affects the expression of virulence- and pathogenicity-related genes.</title>
        <authorList>
            <person name="Felix C."/>
            <person name="Meneses R."/>
            <person name="Goncalves M.F.M."/>
            <person name="Tilleman L."/>
            <person name="Duarte A.S."/>
            <person name="Jorrin-Novo J.V."/>
            <person name="Van de Peer Y."/>
            <person name="Deforce D."/>
            <person name="Van Nieuwerburgh F."/>
            <person name="Esteves A.C."/>
            <person name="Alves A."/>
        </authorList>
    </citation>
    <scope>NUCLEOTIDE SEQUENCE [LARGE SCALE GENOMIC DNA]</scope>
    <source>
        <strain evidence="2 3">LA-SOL3</strain>
    </source>
</reference>
<dbReference type="Pfam" id="PF23214">
    <property type="entry name" value="SH3_CYT4"/>
    <property type="match status" value="1"/>
</dbReference>
<dbReference type="PANTHER" id="PTHR23355">
    <property type="entry name" value="RIBONUCLEASE"/>
    <property type="match status" value="1"/>
</dbReference>